<protein>
    <submittedName>
        <fullName evidence="2">Uncharacterized protein</fullName>
    </submittedName>
</protein>
<feature type="region of interest" description="Disordered" evidence="1">
    <location>
        <begin position="1"/>
        <end position="38"/>
    </location>
</feature>
<sequence length="125" mass="13572">MQQRLKVARCRRRRGATGARGSHRRRRSSDSLMEPAATVQIQQDRPEAGFFLRCLRIKTSGSGGSGAGNRPNAHAAVNHPNAHAVNHHLRDAAALSRGLPPPPPAVPNQCPDGDQHKPGRRQDLC</sequence>
<reference evidence="2" key="1">
    <citation type="journal article" date="2019" name="BMC Genomics">
        <title>A new reference genome for Sorghum bicolor reveals high levels of sequence similarity between sweet and grain genotypes: implications for the genetics of sugar metabolism.</title>
        <authorList>
            <person name="Cooper E.A."/>
            <person name="Brenton Z.W."/>
            <person name="Flinn B.S."/>
            <person name="Jenkins J."/>
            <person name="Shu S."/>
            <person name="Flowers D."/>
            <person name="Luo F."/>
            <person name="Wang Y."/>
            <person name="Xia P."/>
            <person name="Barry K."/>
            <person name="Daum C."/>
            <person name="Lipzen A."/>
            <person name="Yoshinaga Y."/>
            <person name="Schmutz J."/>
            <person name="Saski C."/>
            <person name="Vermerris W."/>
            <person name="Kresovich S."/>
        </authorList>
    </citation>
    <scope>NUCLEOTIDE SEQUENCE</scope>
</reference>
<name>A0A921RS44_SORBI</name>
<dbReference type="AlphaFoldDB" id="A0A921RS44"/>
<evidence type="ECO:0000256" key="1">
    <source>
        <dbReference type="SAM" id="MobiDB-lite"/>
    </source>
</evidence>
<feature type="compositionally biased region" description="Basic and acidic residues" evidence="1">
    <location>
        <begin position="113"/>
        <end position="125"/>
    </location>
</feature>
<proteinExistence type="predicted"/>
<feature type="compositionally biased region" description="Low complexity" evidence="1">
    <location>
        <begin position="69"/>
        <end position="84"/>
    </location>
</feature>
<gene>
    <name evidence="2" type="ORF">BDA96_02G311900</name>
</gene>
<evidence type="ECO:0000313" key="3">
    <source>
        <dbReference type="Proteomes" id="UP000807115"/>
    </source>
</evidence>
<feature type="region of interest" description="Disordered" evidence="1">
    <location>
        <begin position="60"/>
        <end position="125"/>
    </location>
</feature>
<evidence type="ECO:0000313" key="2">
    <source>
        <dbReference type="EMBL" id="KAG0544848.1"/>
    </source>
</evidence>
<reference evidence="2" key="2">
    <citation type="submission" date="2020-10" db="EMBL/GenBank/DDBJ databases">
        <authorList>
            <person name="Cooper E.A."/>
            <person name="Brenton Z.W."/>
            <person name="Flinn B.S."/>
            <person name="Jenkins J."/>
            <person name="Shu S."/>
            <person name="Flowers D."/>
            <person name="Luo F."/>
            <person name="Wang Y."/>
            <person name="Xia P."/>
            <person name="Barry K."/>
            <person name="Daum C."/>
            <person name="Lipzen A."/>
            <person name="Yoshinaga Y."/>
            <person name="Schmutz J."/>
            <person name="Saski C."/>
            <person name="Vermerris W."/>
            <person name="Kresovich S."/>
        </authorList>
    </citation>
    <scope>NUCLEOTIDE SEQUENCE</scope>
</reference>
<organism evidence="2 3">
    <name type="scientific">Sorghum bicolor</name>
    <name type="common">Sorghum</name>
    <name type="synonym">Sorghum vulgare</name>
    <dbReference type="NCBI Taxonomy" id="4558"/>
    <lineage>
        <taxon>Eukaryota</taxon>
        <taxon>Viridiplantae</taxon>
        <taxon>Streptophyta</taxon>
        <taxon>Embryophyta</taxon>
        <taxon>Tracheophyta</taxon>
        <taxon>Spermatophyta</taxon>
        <taxon>Magnoliopsida</taxon>
        <taxon>Liliopsida</taxon>
        <taxon>Poales</taxon>
        <taxon>Poaceae</taxon>
        <taxon>PACMAD clade</taxon>
        <taxon>Panicoideae</taxon>
        <taxon>Andropogonodae</taxon>
        <taxon>Andropogoneae</taxon>
        <taxon>Sorghinae</taxon>
        <taxon>Sorghum</taxon>
    </lineage>
</organism>
<feature type="compositionally biased region" description="Basic residues" evidence="1">
    <location>
        <begin position="1"/>
        <end position="27"/>
    </location>
</feature>
<dbReference type="EMBL" id="CM027681">
    <property type="protein sequence ID" value="KAG0544848.1"/>
    <property type="molecule type" value="Genomic_DNA"/>
</dbReference>
<dbReference type="Proteomes" id="UP000807115">
    <property type="component" value="Chromosome 2"/>
</dbReference>
<comment type="caution">
    <text evidence="2">The sequence shown here is derived from an EMBL/GenBank/DDBJ whole genome shotgun (WGS) entry which is preliminary data.</text>
</comment>
<accession>A0A921RS44</accession>